<accession>A0A6J8BJ15</accession>
<dbReference type="AlphaFoldDB" id="A0A6J8BJ15"/>
<feature type="region of interest" description="Disordered" evidence="2">
    <location>
        <begin position="178"/>
        <end position="207"/>
    </location>
</feature>
<keyword evidence="5" id="KW-1185">Reference proteome</keyword>
<organism evidence="4 5">
    <name type="scientific">Mytilus coruscus</name>
    <name type="common">Sea mussel</name>
    <dbReference type="NCBI Taxonomy" id="42192"/>
    <lineage>
        <taxon>Eukaryota</taxon>
        <taxon>Metazoa</taxon>
        <taxon>Spiralia</taxon>
        <taxon>Lophotrochozoa</taxon>
        <taxon>Mollusca</taxon>
        <taxon>Bivalvia</taxon>
        <taxon>Autobranchia</taxon>
        <taxon>Pteriomorphia</taxon>
        <taxon>Mytilida</taxon>
        <taxon>Mytiloidea</taxon>
        <taxon>Mytilidae</taxon>
        <taxon>Mytilinae</taxon>
        <taxon>Mytilus</taxon>
    </lineage>
</organism>
<dbReference type="Pfam" id="PF01822">
    <property type="entry name" value="WSC"/>
    <property type="match status" value="1"/>
</dbReference>
<feature type="compositionally biased region" description="Basic and acidic residues" evidence="2">
    <location>
        <begin position="183"/>
        <end position="199"/>
    </location>
</feature>
<proteinExistence type="predicted"/>
<dbReference type="InterPro" id="IPR002889">
    <property type="entry name" value="WSC_carb-bd"/>
</dbReference>
<dbReference type="PANTHER" id="PTHR45964">
    <property type="entry name" value="WSCD FAMILY MEMBER CG9164"/>
    <property type="match status" value="1"/>
</dbReference>
<dbReference type="SMART" id="SM00321">
    <property type="entry name" value="WSC"/>
    <property type="match status" value="1"/>
</dbReference>
<dbReference type="SUPFAM" id="SSF56496">
    <property type="entry name" value="Fibrinogen C-terminal domain-like"/>
    <property type="match status" value="1"/>
</dbReference>
<protein>
    <recommendedName>
        <fullName evidence="3">WSC domain-containing protein</fullName>
    </recommendedName>
</protein>
<dbReference type="InterPro" id="IPR036056">
    <property type="entry name" value="Fibrinogen-like_C"/>
</dbReference>
<dbReference type="PANTHER" id="PTHR45964:SF5">
    <property type="entry name" value="WSCD FAMILY MEMBER CG9164"/>
    <property type="match status" value="1"/>
</dbReference>
<evidence type="ECO:0000313" key="5">
    <source>
        <dbReference type="Proteomes" id="UP000507470"/>
    </source>
</evidence>
<gene>
    <name evidence="4" type="ORF">MCOR_19403</name>
</gene>
<dbReference type="Pfam" id="PF00147">
    <property type="entry name" value="Fibrinogen_C"/>
    <property type="match status" value="1"/>
</dbReference>
<dbReference type="PROSITE" id="PS51212">
    <property type="entry name" value="WSC"/>
    <property type="match status" value="1"/>
</dbReference>
<reference evidence="4 5" key="1">
    <citation type="submission" date="2020-06" db="EMBL/GenBank/DDBJ databases">
        <authorList>
            <person name="Li R."/>
            <person name="Bekaert M."/>
        </authorList>
    </citation>
    <scope>NUCLEOTIDE SEQUENCE [LARGE SCALE GENOMIC DNA]</scope>
    <source>
        <strain evidence="5">wild</strain>
    </source>
</reference>
<sequence length="207" mass="22957">MILNITGNLCLDNNASFTTVDRKNVGRDTSCAIVNDGPWWYRGSCALSDLNGEYVIGGRGLPLGQSLFWNDWKGPSYSLRRLPSVGCFKDIENTMLPSKTVKSIQDLTLKKCQQQCRGYTFLGLQYSNECFCGNTLNTDRYKSIPESDYNMKCSGENRMCGMCGSTHRNSVYRGVYGDNGTLKGEDSNRESGKEAEVRGKGTVAESE</sequence>
<name>A0A6J8BJ15_MYTCO</name>
<dbReference type="InterPro" id="IPR051589">
    <property type="entry name" value="Sialate-O-sulfotransferase"/>
</dbReference>
<dbReference type="EMBL" id="CACVKT020003431">
    <property type="protein sequence ID" value="CAC5383683.1"/>
    <property type="molecule type" value="Genomic_DNA"/>
</dbReference>
<feature type="domain" description="WSC" evidence="3">
    <location>
        <begin position="81"/>
        <end position="175"/>
    </location>
</feature>
<evidence type="ECO:0000256" key="2">
    <source>
        <dbReference type="SAM" id="MobiDB-lite"/>
    </source>
</evidence>
<dbReference type="OrthoDB" id="5985073at2759"/>
<evidence type="ECO:0000313" key="4">
    <source>
        <dbReference type="EMBL" id="CAC5383683.1"/>
    </source>
</evidence>
<dbReference type="InterPro" id="IPR002181">
    <property type="entry name" value="Fibrinogen_a/b/g_C_dom"/>
</dbReference>
<dbReference type="Proteomes" id="UP000507470">
    <property type="component" value="Unassembled WGS sequence"/>
</dbReference>
<evidence type="ECO:0000259" key="3">
    <source>
        <dbReference type="PROSITE" id="PS51212"/>
    </source>
</evidence>
<keyword evidence="1" id="KW-0677">Repeat</keyword>
<dbReference type="Gene3D" id="4.10.530.10">
    <property type="entry name" value="Gamma-fibrinogen Carboxyl Terminal Fragment, domain 2"/>
    <property type="match status" value="1"/>
</dbReference>
<evidence type="ECO:0000256" key="1">
    <source>
        <dbReference type="ARBA" id="ARBA00022737"/>
    </source>
</evidence>